<dbReference type="EMBL" id="MHMT01000021">
    <property type="protein sequence ID" value="OGZ32283.1"/>
    <property type="molecule type" value="Genomic_DNA"/>
</dbReference>
<name>A0A1G2F2R4_9BACT</name>
<dbReference type="AlphaFoldDB" id="A0A1G2F2R4"/>
<organism evidence="1 2">
    <name type="scientific">Candidatus Portnoybacteria bacterium RBG_13_40_8</name>
    <dbReference type="NCBI Taxonomy" id="1801990"/>
    <lineage>
        <taxon>Bacteria</taxon>
        <taxon>Candidatus Portnoyibacteriota</taxon>
    </lineage>
</organism>
<reference evidence="1 2" key="1">
    <citation type="journal article" date="2016" name="Nat. Commun.">
        <title>Thousands of microbial genomes shed light on interconnected biogeochemical processes in an aquifer system.</title>
        <authorList>
            <person name="Anantharaman K."/>
            <person name="Brown C.T."/>
            <person name="Hug L.A."/>
            <person name="Sharon I."/>
            <person name="Castelle C.J."/>
            <person name="Probst A.J."/>
            <person name="Thomas B.C."/>
            <person name="Singh A."/>
            <person name="Wilkins M.J."/>
            <person name="Karaoz U."/>
            <person name="Brodie E.L."/>
            <person name="Williams K.H."/>
            <person name="Hubbard S.S."/>
            <person name="Banfield J.F."/>
        </authorList>
    </citation>
    <scope>NUCLEOTIDE SEQUENCE [LARGE SCALE GENOMIC DNA]</scope>
</reference>
<protein>
    <submittedName>
        <fullName evidence="1">Uncharacterized protein</fullName>
    </submittedName>
</protein>
<comment type="caution">
    <text evidence="1">The sequence shown here is derived from an EMBL/GenBank/DDBJ whole genome shotgun (WGS) entry which is preliminary data.</text>
</comment>
<dbReference type="STRING" id="1801990.A2V69_01085"/>
<accession>A0A1G2F2R4</accession>
<gene>
    <name evidence="1" type="ORF">A2V69_01085</name>
</gene>
<evidence type="ECO:0000313" key="2">
    <source>
        <dbReference type="Proteomes" id="UP000177810"/>
    </source>
</evidence>
<proteinExistence type="predicted"/>
<sequence length="235" mass="27315">MSQLSQNNKSIEQEEWYQILVDECKAIVTESVFTSRWALVEGYWSLGKRIRDDKLAQEYEKGNKTFVQDLGRNIGVSTSTIYYALQAYDKYPDQQFPEGKNISWNKLITKYLPDSPQEPEVLEKETEFCQCPQCGFVFKPVRMVKEKVLKITGKKYSSIKDITEEDMLEIASSYKVGLGFVKLQYEKMRNYCESKGKVYKNYKSALRNFVLGDIQRVVERRAATNDKRGVDARNV</sequence>
<evidence type="ECO:0000313" key="1">
    <source>
        <dbReference type="EMBL" id="OGZ32283.1"/>
    </source>
</evidence>
<dbReference type="Proteomes" id="UP000177810">
    <property type="component" value="Unassembled WGS sequence"/>
</dbReference>